<organism evidence="1 2">
    <name type="scientific">Psychroflexus sediminis</name>
    <dbReference type="NCBI Taxonomy" id="470826"/>
    <lineage>
        <taxon>Bacteria</taxon>
        <taxon>Pseudomonadati</taxon>
        <taxon>Bacteroidota</taxon>
        <taxon>Flavobacteriia</taxon>
        <taxon>Flavobacteriales</taxon>
        <taxon>Flavobacteriaceae</taxon>
        <taxon>Psychroflexus</taxon>
    </lineage>
</organism>
<keyword evidence="2" id="KW-1185">Reference proteome</keyword>
<gene>
    <name evidence="1" type="ORF">SAMN04488027_1362</name>
</gene>
<proteinExistence type="predicted"/>
<accession>A0A1G7ZKS0</accession>
<dbReference type="EMBL" id="FNCW01000036">
    <property type="protein sequence ID" value="SDH09278.1"/>
    <property type="molecule type" value="Genomic_DNA"/>
</dbReference>
<protein>
    <recommendedName>
        <fullName evidence="3">Transposase, IS5 family</fullName>
    </recommendedName>
</protein>
<dbReference type="STRING" id="470826.SAMN04488027_1362"/>
<sequence length="52" mass="6319">MQGKKTYQEKLFTRFLLSERIPEENFYRRLKPVLDLEDLYKLTKPYYGSSGQ</sequence>
<evidence type="ECO:0000313" key="2">
    <source>
        <dbReference type="Proteomes" id="UP000199296"/>
    </source>
</evidence>
<reference evidence="1 2" key="1">
    <citation type="submission" date="2016-10" db="EMBL/GenBank/DDBJ databases">
        <authorList>
            <person name="de Groot N.N."/>
        </authorList>
    </citation>
    <scope>NUCLEOTIDE SEQUENCE [LARGE SCALE GENOMIC DNA]</scope>
    <source>
        <strain evidence="1 2">DSM 19803</strain>
    </source>
</reference>
<dbReference type="AlphaFoldDB" id="A0A1G7ZKS0"/>
<evidence type="ECO:0008006" key="3">
    <source>
        <dbReference type="Google" id="ProtNLM"/>
    </source>
</evidence>
<feature type="non-terminal residue" evidence="1">
    <location>
        <position position="52"/>
    </location>
</feature>
<name>A0A1G7ZKS0_9FLAO</name>
<evidence type="ECO:0000313" key="1">
    <source>
        <dbReference type="EMBL" id="SDH09278.1"/>
    </source>
</evidence>
<dbReference type="Proteomes" id="UP000199296">
    <property type="component" value="Unassembled WGS sequence"/>
</dbReference>